<dbReference type="OrthoDB" id="3897346at2759"/>
<feature type="region of interest" description="Disordered" evidence="1">
    <location>
        <begin position="1"/>
        <end position="91"/>
    </location>
</feature>
<evidence type="ECO:0000256" key="1">
    <source>
        <dbReference type="SAM" id="MobiDB-lite"/>
    </source>
</evidence>
<dbReference type="AlphaFoldDB" id="A0A3M7CNL6"/>
<dbReference type="VEuPathDB" id="FungiDB:BTJ68_10377"/>
<sequence>MALRRSPRNCKTPAPGEAPVQPTASVQGEKPTKSSPKKPSPLRNELKRSASEPPAEHPEPQAKKRRSMEATAEVPIAKDGNKNTKADAAADSDSSLLQAMAVPKPLNHCGSCKSWCTCPKGVTYPNPSPEHLSVSVLEKAQEGMPVSAMRSTVQMPFPGESIYPNAHIQKQCNDGAELLCKIQAPAQSGMTAARVSQFKRALKFMQDVLACFPPEVDLPDTVSAVEKVLKALEQWKQDGSYEVLWDAIDTAVNGSPDLLLDFQGFLPEDRRTAGTSELWKTRVERLGFEKKEAAKK</sequence>
<dbReference type="Proteomes" id="UP000270230">
    <property type="component" value="Unassembled WGS sequence"/>
</dbReference>
<evidence type="ECO:0000313" key="2">
    <source>
        <dbReference type="EMBL" id="RMY53639.1"/>
    </source>
</evidence>
<protein>
    <submittedName>
        <fullName evidence="2">Uncharacterized protein</fullName>
    </submittedName>
</protein>
<dbReference type="EMBL" id="QWIN01000334">
    <property type="protein sequence ID" value="RMY53639.1"/>
    <property type="molecule type" value="Genomic_DNA"/>
</dbReference>
<gene>
    <name evidence="2" type="ORF">D0865_05152</name>
</gene>
<name>A0A3M7CNL6_HORWE</name>
<comment type="caution">
    <text evidence="2">The sequence shown here is derived from an EMBL/GenBank/DDBJ whole genome shotgun (WGS) entry which is preliminary data.</text>
</comment>
<proteinExistence type="predicted"/>
<reference evidence="2 3" key="1">
    <citation type="journal article" date="2018" name="BMC Genomics">
        <title>Genomic evidence for intraspecific hybridization in a clonal and extremely halotolerant yeast.</title>
        <authorList>
            <person name="Gostincar C."/>
            <person name="Stajich J.E."/>
            <person name="Zupancic J."/>
            <person name="Zalar P."/>
            <person name="Gunde-Cimerman N."/>
        </authorList>
    </citation>
    <scope>NUCLEOTIDE SEQUENCE [LARGE SCALE GENOMIC DNA]</scope>
    <source>
        <strain evidence="2 3">EXF-151</strain>
    </source>
</reference>
<accession>A0A3M7CNL6</accession>
<evidence type="ECO:0000313" key="3">
    <source>
        <dbReference type="Proteomes" id="UP000270230"/>
    </source>
</evidence>
<feature type="compositionally biased region" description="Basic and acidic residues" evidence="1">
    <location>
        <begin position="44"/>
        <end position="62"/>
    </location>
</feature>
<organism evidence="2 3">
    <name type="scientific">Hortaea werneckii</name>
    <name type="common">Black yeast</name>
    <name type="synonym">Cladosporium werneckii</name>
    <dbReference type="NCBI Taxonomy" id="91943"/>
    <lineage>
        <taxon>Eukaryota</taxon>
        <taxon>Fungi</taxon>
        <taxon>Dikarya</taxon>
        <taxon>Ascomycota</taxon>
        <taxon>Pezizomycotina</taxon>
        <taxon>Dothideomycetes</taxon>
        <taxon>Dothideomycetidae</taxon>
        <taxon>Mycosphaerellales</taxon>
        <taxon>Teratosphaeriaceae</taxon>
        <taxon>Hortaea</taxon>
    </lineage>
</organism>